<proteinExistence type="predicted"/>
<evidence type="ECO:0000313" key="2">
    <source>
        <dbReference type="EMBL" id="WNE94401.1"/>
    </source>
</evidence>
<gene>
    <name evidence="2" type="ORF">PS467_03190</name>
</gene>
<reference evidence="2 3" key="1">
    <citation type="submission" date="2023-02" db="EMBL/GenBank/DDBJ databases">
        <title>Streptomyces sp. SCA4-21 with antifungal activity against Fusarium oxysporum f. sp. cubense, Streptomyces sp. SCA2-17 with antifungal activity against Fusarium oxysporum f. sp. cubense.</title>
        <authorList>
            <person name="Qi D."/>
        </authorList>
    </citation>
    <scope>NUCLEOTIDE SEQUENCE [LARGE SCALE GENOMIC DNA]</scope>
    <source>
        <strain evidence="2 3">SCA4-21</strain>
    </source>
</reference>
<accession>A0ABY9UPC8</accession>
<evidence type="ECO:0008006" key="4">
    <source>
        <dbReference type="Google" id="ProtNLM"/>
    </source>
</evidence>
<protein>
    <recommendedName>
        <fullName evidence="4">Alpha/beta hydrolase</fullName>
    </recommendedName>
</protein>
<name>A0ABY9UPC8_9ACTN</name>
<dbReference type="EMBL" id="CP117522">
    <property type="protein sequence ID" value="WNE94401.1"/>
    <property type="molecule type" value="Genomic_DNA"/>
</dbReference>
<organism evidence="2 3">
    <name type="scientific">Streptomyces luomodiensis</name>
    <dbReference type="NCBI Taxonomy" id="3026192"/>
    <lineage>
        <taxon>Bacteria</taxon>
        <taxon>Bacillati</taxon>
        <taxon>Actinomycetota</taxon>
        <taxon>Actinomycetes</taxon>
        <taxon>Kitasatosporales</taxon>
        <taxon>Streptomycetaceae</taxon>
        <taxon>Streptomyces</taxon>
    </lineage>
</organism>
<dbReference type="RefSeq" id="WP_311033868.1">
    <property type="nucleotide sequence ID" value="NZ_CP117522.1"/>
</dbReference>
<sequence length="66" mass="7204">MHQTVPSTVAVLGHGAWHSSRHRAMTQRALATDRPTEVHCLPGGHSPFLTRPEELAEPIASSVNRI</sequence>
<keyword evidence="3" id="KW-1185">Reference proteome</keyword>
<dbReference type="InterPro" id="IPR029058">
    <property type="entry name" value="AB_hydrolase_fold"/>
</dbReference>
<dbReference type="Gene3D" id="3.40.50.1820">
    <property type="entry name" value="alpha/beta hydrolase"/>
    <property type="match status" value="1"/>
</dbReference>
<feature type="region of interest" description="Disordered" evidence="1">
    <location>
        <begin position="36"/>
        <end position="66"/>
    </location>
</feature>
<dbReference type="Proteomes" id="UP001305606">
    <property type="component" value="Chromosome"/>
</dbReference>
<evidence type="ECO:0000313" key="3">
    <source>
        <dbReference type="Proteomes" id="UP001305606"/>
    </source>
</evidence>
<evidence type="ECO:0000256" key="1">
    <source>
        <dbReference type="SAM" id="MobiDB-lite"/>
    </source>
</evidence>